<dbReference type="AlphaFoldDB" id="A0A3N4IIF1"/>
<protein>
    <submittedName>
        <fullName evidence="2">Uncharacterized protein</fullName>
    </submittedName>
</protein>
<keyword evidence="3" id="KW-1185">Reference proteome</keyword>
<feature type="region of interest" description="Disordered" evidence="1">
    <location>
        <begin position="352"/>
        <end position="371"/>
    </location>
</feature>
<evidence type="ECO:0000313" key="3">
    <source>
        <dbReference type="Proteomes" id="UP000275078"/>
    </source>
</evidence>
<feature type="compositionally biased region" description="Polar residues" evidence="1">
    <location>
        <begin position="174"/>
        <end position="186"/>
    </location>
</feature>
<feature type="compositionally biased region" description="Basic and acidic residues" evidence="1">
    <location>
        <begin position="163"/>
        <end position="173"/>
    </location>
</feature>
<gene>
    <name evidence="2" type="ORF">BJ508DRAFT_112049</name>
</gene>
<dbReference type="EMBL" id="ML119679">
    <property type="protein sequence ID" value="RPA81434.1"/>
    <property type="molecule type" value="Genomic_DNA"/>
</dbReference>
<evidence type="ECO:0000256" key="1">
    <source>
        <dbReference type="SAM" id="MobiDB-lite"/>
    </source>
</evidence>
<dbReference type="Proteomes" id="UP000275078">
    <property type="component" value="Unassembled WGS sequence"/>
</dbReference>
<name>A0A3N4IIF1_ASCIM</name>
<feature type="region of interest" description="Disordered" evidence="1">
    <location>
        <begin position="400"/>
        <end position="419"/>
    </location>
</feature>
<accession>A0A3N4IIF1</accession>
<organism evidence="2 3">
    <name type="scientific">Ascobolus immersus RN42</name>
    <dbReference type="NCBI Taxonomy" id="1160509"/>
    <lineage>
        <taxon>Eukaryota</taxon>
        <taxon>Fungi</taxon>
        <taxon>Dikarya</taxon>
        <taxon>Ascomycota</taxon>
        <taxon>Pezizomycotina</taxon>
        <taxon>Pezizomycetes</taxon>
        <taxon>Pezizales</taxon>
        <taxon>Ascobolaceae</taxon>
        <taxon>Ascobolus</taxon>
    </lineage>
</organism>
<evidence type="ECO:0000313" key="2">
    <source>
        <dbReference type="EMBL" id="RPA81434.1"/>
    </source>
</evidence>
<feature type="compositionally biased region" description="Polar residues" evidence="1">
    <location>
        <begin position="400"/>
        <end position="410"/>
    </location>
</feature>
<proteinExistence type="predicted"/>
<dbReference type="OrthoDB" id="5397183at2759"/>
<feature type="region of interest" description="Disordered" evidence="1">
    <location>
        <begin position="1"/>
        <end position="202"/>
    </location>
</feature>
<feature type="compositionally biased region" description="Polar residues" evidence="1">
    <location>
        <begin position="352"/>
        <end position="363"/>
    </location>
</feature>
<dbReference type="PROSITE" id="PS50890">
    <property type="entry name" value="PUA"/>
    <property type="match status" value="1"/>
</dbReference>
<reference evidence="2 3" key="1">
    <citation type="journal article" date="2018" name="Nat. Ecol. Evol.">
        <title>Pezizomycetes genomes reveal the molecular basis of ectomycorrhizal truffle lifestyle.</title>
        <authorList>
            <person name="Murat C."/>
            <person name="Payen T."/>
            <person name="Noel B."/>
            <person name="Kuo A."/>
            <person name="Morin E."/>
            <person name="Chen J."/>
            <person name="Kohler A."/>
            <person name="Krizsan K."/>
            <person name="Balestrini R."/>
            <person name="Da Silva C."/>
            <person name="Montanini B."/>
            <person name="Hainaut M."/>
            <person name="Levati E."/>
            <person name="Barry K.W."/>
            <person name="Belfiori B."/>
            <person name="Cichocki N."/>
            <person name="Clum A."/>
            <person name="Dockter R.B."/>
            <person name="Fauchery L."/>
            <person name="Guy J."/>
            <person name="Iotti M."/>
            <person name="Le Tacon F."/>
            <person name="Lindquist E.A."/>
            <person name="Lipzen A."/>
            <person name="Malagnac F."/>
            <person name="Mello A."/>
            <person name="Molinier V."/>
            <person name="Miyauchi S."/>
            <person name="Poulain J."/>
            <person name="Riccioni C."/>
            <person name="Rubini A."/>
            <person name="Sitrit Y."/>
            <person name="Splivallo R."/>
            <person name="Traeger S."/>
            <person name="Wang M."/>
            <person name="Zifcakova L."/>
            <person name="Wipf D."/>
            <person name="Zambonelli A."/>
            <person name="Paolocci F."/>
            <person name="Nowrousian M."/>
            <person name="Ottonello S."/>
            <person name="Baldrian P."/>
            <person name="Spatafora J.W."/>
            <person name="Henrissat B."/>
            <person name="Nagy L.G."/>
            <person name="Aury J.M."/>
            <person name="Wincker P."/>
            <person name="Grigoriev I.V."/>
            <person name="Bonfante P."/>
            <person name="Martin F.M."/>
        </authorList>
    </citation>
    <scope>NUCLEOTIDE SEQUENCE [LARGE SCALE GENOMIC DNA]</scope>
    <source>
        <strain evidence="2 3">RN42</strain>
    </source>
</reference>
<feature type="compositionally biased region" description="Basic residues" evidence="1">
    <location>
        <begin position="33"/>
        <end position="49"/>
    </location>
</feature>
<feature type="compositionally biased region" description="Basic and acidic residues" evidence="1">
    <location>
        <begin position="129"/>
        <end position="154"/>
    </location>
</feature>
<sequence>MAPNWTPINNPNPPARHDDTYEPIDFDLPAPAPKRKRQTRKTSPKKRVAKSPPPPNFKASKPVTQPTKKVAKKPPANRRLLEEPEPEPPAKTKTYSKNALEAFKYKGPQVRSTGHGQISPLPSAKRKPTKEQTPKDSPKKQRKIRVDTEEDYFKDLSSQDLIELEKATRKLTTEEPTSEAQRNSESPQKKRPSTARTRTTTTDYFADDLEDYSLFGLEDLAEDQLYHGGEHEVTNGILPAVPADTPQADRANDSHVALGSTNTARTRTGFASPIRGTTYEDLELPDLDLHPQLRSYIRNSSPPYVPNASDNPNRDYRVEAYFPGHGSIYTKSTAPDEYDALVSEAQSWNNTSDTLVTSTSHPSSEFDPYPFNPPTTVDKAALFKPQSSFTSVSSMDIFTFTDPSDPTSGTKDGKRKRRSKALLTEICTPKIVDGAIHIQCTANSSPKPDISEYVTKKPKYIDYRPKAVDTDSDAGEMLRNFLNPHEAEEKAKAMEEKRKEALRFKPFVRPPFPALLKDRSPVEGLSGKEAVRVCFRIGEVVRVINGVGMEGGKPYDGYIELYGKPHALLLPLHR</sequence>